<organism evidence="1 2">
    <name type="scientific">Agrobacterium salinitolerans</name>
    <dbReference type="NCBI Taxonomy" id="1183413"/>
    <lineage>
        <taxon>Bacteria</taxon>
        <taxon>Pseudomonadati</taxon>
        <taxon>Pseudomonadota</taxon>
        <taxon>Alphaproteobacteria</taxon>
        <taxon>Hyphomicrobiales</taxon>
        <taxon>Rhizobiaceae</taxon>
        <taxon>Rhizobium/Agrobacterium group</taxon>
        <taxon>Agrobacterium</taxon>
    </lineage>
</organism>
<protein>
    <submittedName>
        <fullName evidence="1">Uncharacterized protein</fullName>
    </submittedName>
</protein>
<proteinExistence type="predicted"/>
<comment type="caution">
    <text evidence="1">The sequence shown here is derived from an EMBL/GenBank/DDBJ whole genome shotgun (WGS) entry which is preliminary data.</text>
</comment>
<evidence type="ECO:0000313" key="2">
    <source>
        <dbReference type="Proteomes" id="UP001151018"/>
    </source>
</evidence>
<accession>A0A9X3KNC2</accession>
<dbReference type="AlphaFoldDB" id="A0A9X3KNC2"/>
<name>A0A9X3KNC2_9HYPH</name>
<dbReference type="EMBL" id="JAPZLR010000006">
    <property type="protein sequence ID" value="MCZ7938013.1"/>
    <property type="molecule type" value="Genomic_DNA"/>
</dbReference>
<gene>
    <name evidence="1" type="ORF">O9X88_10690</name>
</gene>
<sequence>MKRRLPGMLVPLIAAKSKSLVGYLDYRREDLSNTQARLSGRYSIRPVLDFERFKARAVIDWITLRVTLDRNTQFQWLQREIEPIGGRRSYVENVDGDNTASSNCFDIRFQEPEIATVLQSIAAVRAKFGLALEPSVRGIEISVDFIPKTPDDLLRARMVRVLMNHLQVRPDVTTNVRDRPRTVWGRGPDFTQRLLYDSRHLTPAENEQFLLETDRDRAPNVDGTLEVGEKEASVRWRVMDKVIDTQNISAGTFVLLDEKSKRARVEVTLAHPETENIGIGSLNDLRTFSFTKLQGKYFQFALPTFAAEPVRASKRQALAAASNPERAAKFSKTGVIGLKAMDATRDDARRNLRRRVMHHIHASGLRMSVLNRNAQGATSTFVAFEDLNQRVRVALRNLGKRVGDGFSSAP</sequence>
<evidence type="ECO:0000313" key="1">
    <source>
        <dbReference type="EMBL" id="MCZ7938013.1"/>
    </source>
</evidence>
<reference evidence="1" key="1">
    <citation type="submission" date="2022-12" db="EMBL/GenBank/DDBJ databases">
        <title>Draft genome sequences of 22 rhizogenic Agrobacterium biovar 1 strains, the causative agent of hairy root disease.</title>
        <authorList>
            <person name="Kim N."/>
            <person name="Vargas P."/>
            <person name="Rediers H."/>
        </authorList>
    </citation>
    <scope>NUCLEOTIDE SEQUENCE</scope>
    <source>
        <strain evidence="1">ST15.13.006</strain>
    </source>
</reference>
<dbReference type="Proteomes" id="UP001151018">
    <property type="component" value="Unassembled WGS sequence"/>
</dbReference>
<dbReference type="RefSeq" id="WP_269834949.1">
    <property type="nucleotide sequence ID" value="NZ_JAPZLR010000006.1"/>
</dbReference>